<dbReference type="RefSeq" id="WP_204603849.1">
    <property type="nucleotide sequence ID" value="NZ_JBHSED010000036.1"/>
</dbReference>
<organism evidence="4 5">
    <name type="scientific">Cohnella boryungensis</name>
    <dbReference type="NCBI Taxonomy" id="768479"/>
    <lineage>
        <taxon>Bacteria</taxon>
        <taxon>Bacillati</taxon>
        <taxon>Bacillota</taxon>
        <taxon>Bacilli</taxon>
        <taxon>Bacillales</taxon>
        <taxon>Paenibacillaceae</taxon>
        <taxon>Cohnella</taxon>
    </lineage>
</organism>
<feature type="compositionally biased region" description="Low complexity" evidence="1">
    <location>
        <begin position="247"/>
        <end position="257"/>
    </location>
</feature>
<evidence type="ECO:0000256" key="2">
    <source>
        <dbReference type="SAM" id="SignalP"/>
    </source>
</evidence>
<feature type="chain" id="PRO_5047342428" evidence="2">
    <location>
        <begin position="24"/>
        <end position="585"/>
    </location>
</feature>
<name>A0ABV8SFH6_9BACL</name>
<feature type="compositionally biased region" description="Basic and acidic residues" evidence="1">
    <location>
        <begin position="233"/>
        <end position="245"/>
    </location>
</feature>
<dbReference type="InterPro" id="IPR059177">
    <property type="entry name" value="GH29D-like_dom"/>
</dbReference>
<feature type="domain" description="SLH" evidence="3">
    <location>
        <begin position="92"/>
        <end position="155"/>
    </location>
</feature>
<keyword evidence="2" id="KW-0732">Signal</keyword>
<feature type="signal peptide" evidence="2">
    <location>
        <begin position="1"/>
        <end position="23"/>
    </location>
</feature>
<evidence type="ECO:0000313" key="5">
    <source>
        <dbReference type="Proteomes" id="UP001595755"/>
    </source>
</evidence>
<dbReference type="Proteomes" id="UP001595755">
    <property type="component" value="Unassembled WGS sequence"/>
</dbReference>
<dbReference type="InterPro" id="IPR013783">
    <property type="entry name" value="Ig-like_fold"/>
</dbReference>
<gene>
    <name evidence="4" type="ORF">ACFO1S_17415</name>
</gene>
<keyword evidence="5" id="KW-1185">Reference proteome</keyword>
<feature type="region of interest" description="Disordered" evidence="1">
    <location>
        <begin position="233"/>
        <end position="262"/>
    </location>
</feature>
<protein>
    <submittedName>
        <fullName evidence="4">S-layer homology domain-containing protein</fullName>
    </submittedName>
</protein>
<evidence type="ECO:0000259" key="3">
    <source>
        <dbReference type="PROSITE" id="PS51272"/>
    </source>
</evidence>
<dbReference type="InterPro" id="IPR015919">
    <property type="entry name" value="Cadherin-like_sf"/>
</dbReference>
<dbReference type="PROSITE" id="PS51272">
    <property type="entry name" value="SLH"/>
    <property type="match status" value="1"/>
</dbReference>
<dbReference type="CDD" id="cd11304">
    <property type="entry name" value="Cadherin_repeat"/>
    <property type="match status" value="1"/>
</dbReference>
<dbReference type="Pfam" id="PF00395">
    <property type="entry name" value="SLH"/>
    <property type="match status" value="3"/>
</dbReference>
<accession>A0ABV8SFH6</accession>
<evidence type="ECO:0000313" key="4">
    <source>
        <dbReference type="EMBL" id="MFC4305214.1"/>
    </source>
</evidence>
<dbReference type="Pfam" id="PF13290">
    <property type="entry name" value="CHB_HEX_C_1"/>
    <property type="match status" value="1"/>
</dbReference>
<proteinExistence type="predicted"/>
<comment type="caution">
    <text evidence="4">The sequence shown here is derived from an EMBL/GenBank/DDBJ whole genome shotgun (WGS) entry which is preliminary data.</text>
</comment>
<dbReference type="EMBL" id="JBHSED010000036">
    <property type="protein sequence ID" value="MFC4305214.1"/>
    <property type="molecule type" value="Genomic_DNA"/>
</dbReference>
<reference evidence="5" key="1">
    <citation type="journal article" date="2019" name="Int. J. Syst. Evol. Microbiol.">
        <title>The Global Catalogue of Microorganisms (GCM) 10K type strain sequencing project: providing services to taxonomists for standard genome sequencing and annotation.</title>
        <authorList>
            <consortium name="The Broad Institute Genomics Platform"/>
            <consortium name="The Broad Institute Genome Sequencing Center for Infectious Disease"/>
            <person name="Wu L."/>
            <person name="Ma J."/>
        </authorList>
    </citation>
    <scope>NUCLEOTIDE SEQUENCE [LARGE SCALE GENOMIC DNA]</scope>
    <source>
        <strain evidence="5">CGMCC 4.1641</strain>
    </source>
</reference>
<sequence length="585" mass="61000">MRKKIVGLLMAVLLCFHFSVSFAAGAAKTSADFKDLKDLDAATKAKFDALISAGVFEGVGGDRFGIGDEMNRAQFAKVAAKIFDLNVEKNSTTSSFNDVSTDNWALGYIEAVAKAGITDGVGNGNFNPAGDVTKEQLATFFVRGLGMGGAGKATPGVNDSTVSDWAKGYVALALQLKLLDNGADGKFGGQTNATRDLLVLGAYEAKGQYEDQIEQKRKEEEEKKKEEELKKAEEEKKKQEEEKKKQQGQSGSSSPQPVQATVETPTALPAGGAVTSGTQVTLTSATASAAVYYTTDLSEPTTSSTPYTGPIILTGSTTIKAIAVKPGSKNSSVARFEYTVAMPIVLPDTISPLTEDQPYTGSVAKLSGGTGVVTYAVTNGVLPAGLTLDPSTGAITGTPSESGAYQFTIGATDSATPPATATMPYTGNITPSLSRTSLDLINQASASGDWDEVTVTTFADAGITGVTSEYLYGIQGILQDYDYPSRAQPKTKSQIQTIVTETIYLTAINNYFAYGYGTEPDKASFDLAGLVGVTDLNLAGINMYLQSQYGGFGGGGMGGGIGGSLSAGSTKQQIQAAIDDYLNSL</sequence>
<evidence type="ECO:0000256" key="1">
    <source>
        <dbReference type="SAM" id="MobiDB-lite"/>
    </source>
</evidence>
<dbReference type="Pfam" id="PF05345">
    <property type="entry name" value="He_PIG"/>
    <property type="match status" value="1"/>
</dbReference>
<dbReference type="SUPFAM" id="SSF49313">
    <property type="entry name" value="Cadherin-like"/>
    <property type="match status" value="1"/>
</dbReference>
<dbReference type="Gene3D" id="2.60.40.10">
    <property type="entry name" value="Immunoglobulins"/>
    <property type="match status" value="1"/>
</dbReference>
<dbReference type="InterPro" id="IPR001119">
    <property type="entry name" value="SLH_dom"/>
</dbReference>